<dbReference type="EMBL" id="JAVHUL010000041">
    <property type="protein sequence ID" value="MDQ7918386.1"/>
    <property type="molecule type" value="Genomic_DNA"/>
</dbReference>
<sequence length="99" mass="11097">MGPFNGKLAELSFFRIKNENGTLLNDTYNLANNELLVQRDFQYDSTPQILMTAIDGTITISGSENETNIFFDDVIFENNLDFTGTNRVTIRGTLTGKLP</sequence>
<reference evidence="1 2" key="1">
    <citation type="submission" date="2023-08" db="EMBL/GenBank/DDBJ databases">
        <title>Mesonia sp. MT50, isolated from deep-sea sediment of the Mariana Trench.</title>
        <authorList>
            <person name="Fu H."/>
        </authorList>
    </citation>
    <scope>NUCLEOTIDE SEQUENCE [LARGE SCALE GENOMIC DNA]</scope>
    <source>
        <strain evidence="1 2">MT50</strain>
    </source>
</reference>
<evidence type="ECO:0000313" key="1">
    <source>
        <dbReference type="EMBL" id="MDQ7918386.1"/>
    </source>
</evidence>
<accession>A0ABU1A643</accession>
<keyword evidence="2" id="KW-1185">Reference proteome</keyword>
<protein>
    <submittedName>
        <fullName evidence="1">Uncharacterized protein</fullName>
    </submittedName>
</protein>
<proteinExistence type="predicted"/>
<dbReference type="RefSeq" id="WP_308865381.1">
    <property type="nucleotide sequence ID" value="NZ_JAVHUL010000041.1"/>
</dbReference>
<evidence type="ECO:0000313" key="2">
    <source>
        <dbReference type="Proteomes" id="UP001230915"/>
    </source>
</evidence>
<dbReference type="Proteomes" id="UP001230915">
    <property type="component" value="Unassembled WGS sequence"/>
</dbReference>
<organism evidence="1 2">
    <name type="scientific">Mesonia profundi</name>
    <dbReference type="NCBI Taxonomy" id="3070998"/>
    <lineage>
        <taxon>Bacteria</taxon>
        <taxon>Pseudomonadati</taxon>
        <taxon>Bacteroidota</taxon>
        <taxon>Flavobacteriia</taxon>
        <taxon>Flavobacteriales</taxon>
        <taxon>Flavobacteriaceae</taxon>
        <taxon>Mesonia</taxon>
    </lineage>
</organism>
<gene>
    <name evidence="1" type="ORF">RBU60_12450</name>
</gene>
<name>A0ABU1A643_9FLAO</name>
<comment type="caution">
    <text evidence="1">The sequence shown here is derived from an EMBL/GenBank/DDBJ whole genome shotgun (WGS) entry which is preliminary data.</text>
</comment>